<name>A0A4Y9JWA3_9PAST</name>
<feature type="transmembrane region" description="Helical" evidence="1">
    <location>
        <begin position="7"/>
        <end position="37"/>
    </location>
</feature>
<evidence type="ECO:0000256" key="1">
    <source>
        <dbReference type="SAM" id="Phobius"/>
    </source>
</evidence>
<evidence type="ECO:0000313" key="2">
    <source>
        <dbReference type="EMBL" id="TFV10103.1"/>
    </source>
</evidence>
<keyword evidence="1" id="KW-0472">Membrane</keyword>
<reference evidence="2 3" key="1">
    <citation type="submission" date="2019-03" db="EMBL/GenBank/DDBJ databases">
        <title>Diversity of the mouse oral microbiome.</title>
        <authorList>
            <person name="Joseph S."/>
            <person name="Aduse-Opoku J."/>
            <person name="Curtis M."/>
            <person name="Wade W."/>
            <person name="Hashim A."/>
        </authorList>
    </citation>
    <scope>NUCLEOTIDE SEQUENCE [LARGE SCALE GENOMIC DNA]</scope>
    <source>
        <strain evidence="2 3">WT12</strain>
    </source>
</reference>
<feature type="transmembrane region" description="Helical" evidence="1">
    <location>
        <begin position="161"/>
        <end position="179"/>
    </location>
</feature>
<accession>A0A4Y9JWA3</accession>
<keyword evidence="1" id="KW-0812">Transmembrane</keyword>
<proteinExistence type="predicted"/>
<dbReference type="AlphaFoldDB" id="A0A4Y9JWA3"/>
<dbReference type="EMBL" id="SPPA01000014">
    <property type="protein sequence ID" value="TFV10103.1"/>
    <property type="molecule type" value="Genomic_DNA"/>
</dbReference>
<comment type="caution">
    <text evidence="2">The sequence shown here is derived from an EMBL/GenBank/DDBJ whole genome shotgun (WGS) entry which is preliminary data.</text>
</comment>
<gene>
    <name evidence="2" type="ORF">E4T80_07360</name>
</gene>
<feature type="transmembrane region" description="Helical" evidence="1">
    <location>
        <begin position="186"/>
        <end position="205"/>
    </location>
</feature>
<organism evidence="2 3">
    <name type="scientific">Muribacter muris</name>
    <dbReference type="NCBI Taxonomy" id="67855"/>
    <lineage>
        <taxon>Bacteria</taxon>
        <taxon>Pseudomonadati</taxon>
        <taxon>Pseudomonadota</taxon>
        <taxon>Gammaproteobacteria</taxon>
        <taxon>Pasteurellales</taxon>
        <taxon>Pasteurellaceae</taxon>
        <taxon>Muribacter</taxon>
    </lineage>
</organism>
<dbReference type="Proteomes" id="UP000297396">
    <property type="component" value="Unassembled WGS sequence"/>
</dbReference>
<feature type="transmembrane region" description="Helical" evidence="1">
    <location>
        <begin position="139"/>
        <end position="155"/>
    </location>
</feature>
<dbReference type="RefSeq" id="WP_135056752.1">
    <property type="nucleotide sequence ID" value="NZ_JADGLC010000014.1"/>
</dbReference>
<dbReference type="OrthoDB" id="952955at2"/>
<protein>
    <submittedName>
        <fullName evidence="2">Uncharacterized protein</fullName>
    </submittedName>
</protein>
<keyword evidence="1" id="KW-1133">Transmembrane helix</keyword>
<evidence type="ECO:0000313" key="3">
    <source>
        <dbReference type="Proteomes" id="UP000297396"/>
    </source>
</evidence>
<sequence length="208" mass="23987">MMMKYRLVLLNILVISIQLIVEVAGDVIWLCSLLFIILYRRAIWAYLPWLRSFWAFLKSPGLKKATLSSGQLFNLCIEITLTKSLFAFALLIPFIDLLTPMGSGRSFDIDMTNKMMIAELILFAPIMEEIMCRYGLKKLFFGALVGVLYLISLLFEGDVLYILYGLNLFGLAVIYFLVIQRKVQKFYVRYFAFFYFLSAILFGLAHSS</sequence>